<dbReference type="PANTHER" id="PTHR43840">
    <property type="entry name" value="MITOCHONDRIAL METAL TRANSPORTER 1-RELATED"/>
    <property type="match status" value="1"/>
</dbReference>
<dbReference type="NCBIfam" id="TIGR01297">
    <property type="entry name" value="CDF"/>
    <property type="match status" value="1"/>
</dbReference>
<feature type="domain" description="Cation efflux protein cytoplasmic" evidence="9">
    <location>
        <begin position="214"/>
        <end position="290"/>
    </location>
</feature>
<dbReference type="InterPro" id="IPR027469">
    <property type="entry name" value="Cation_efflux_TMD_sf"/>
</dbReference>
<evidence type="ECO:0000256" key="7">
    <source>
        <dbReference type="SAM" id="Phobius"/>
    </source>
</evidence>
<sequence>MLNDGERIKLGNKVLAITIALNVLLTIIKVIGGLWGNSSAMVADGLHSLSDVITSMGIIISLFISSKPRDEEHPYGHEKAESIASFLLALVLATTGAQIGYHSINTIIHKTYAQPEFYTIIVAIISVLIKEYQYRITISAAKKINSNAMMSDAWHHRSDAFSSIAALIGIIGSRLGYSYLDPLAGIIVSVIVVKVGIELLLQAVHELMDGSIGEEEIEQIKDKVKEIKGVRDINQLRGRKHGSKANLDINICVDPNITVYEGHRIGDIAQKDIKDNFANINEIIVHIDPCIHKGSYECKQCKRRKV</sequence>
<dbReference type="Pfam" id="PF16916">
    <property type="entry name" value="ZT_dimer"/>
    <property type="match status" value="1"/>
</dbReference>
<evidence type="ECO:0000256" key="1">
    <source>
        <dbReference type="ARBA" id="ARBA00004141"/>
    </source>
</evidence>
<evidence type="ECO:0000256" key="3">
    <source>
        <dbReference type="ARBA" id="ARBA00022448"/>
    </source>
</evidence>
<evidence type="ECO:0000256" key="6">
    <source>
        <dbReference type="ARBA" id="ARBA00023136"/>
    </source>
</evidence>
<proteinExistence type="inferred from homology"/>
<evidence type="ECO:0000256" key="5">
    <source>
        <dbReference type="ARBA" id="ARBA00022989"/>
    </source>
</evidence>
<keyword evidence="4 7" id="KW-0812">Transmembrane</keyword>
<protein>
    <submittedName>
        <fullName evidence="10">Cation diffusion facilitator family transporter</fullName>
    </submittedName>
</protein>
<dbReference type="InterPro" id="IPR027470">
    <property type="entry name" value="Cation_efflux_CTD"/>
</dbReference>
<feature type="transmembrane region" description="Helical" evidence="7">
    <location>
        <begin position="47"/>
        <end position="65"/>
    </location>
</feature>
<dbReference type="Gene3D" id="1.20.1510.10">
    <property type="entry name" value="Cation efflux protein transmembrane domain"/>
    <property type="match status" value="1"/>
</dbReference>
<evidence type="ECO:0000259" key="9">
    <source>
        <dbReference type="Pfam" id="PF16916"/>
    </source>
</evidence>
<dbReference type="AlphaFoldDB" id="A0A267MIZ0"/>
<organism evidence="10 11">
    <name type="scientific">Anaeromicrobium sediminis</name>
    <dbReference type="NCBI Taxonomy" id="1478221"/>
    <lineage>
        <taxon>Bacteria</taxon>
        <taxon>Bacillati</taxon>
        <taxon>Bacillota</taxon>
        <taxon>Clostridia</taxon>
        <taxon>Peptostreptococcales</taxon>
        <taxon>Thermotaleaceae</taxon>
        <taxon>Anaeromicrobium</taxon>
    </lineage>
</organism>
<dbReference type="GO" id="GO:0008324">
    <property type="term" value="F:monoatomic cation transmembrane transporter activity"/>
    <property type="evidence" value="ECO:0007669"/>
    <property type="project" value="InterPro"/>
</dbReference>
<keyword evidence="6 7" id="KW-0472">Membrane</keyword>
<evidence type="ECO:0000256" key="2">
    <source>
        <dbReference type="ARBA" id="ARBA00008114"/>
    </source>
</evidence>
<dbReference type="InterPro" id="IPR050291">
    <property type="entry name" value="CDF_Transporter"/>
</dbReference>
<comment type="caution">
    <text evidence="10">The sequence shown here is derived from an EMBL/GenBank/DDBJ whole genome shotgun (WGS) entry which is preliminary data.</text>
</comment>
<dbReference type="InterPro" id="IPR002524">
    <property type="entry name" value="Cation_efflux"/>
</dbReference>
<feature type="transmembrane region" description="Helical" evidence="7">
    <location>
        <begin position="86"/>
        <end position="104"/>
    </location>
</feature>
<evidence type="ECO:0000313" key="10">
    <source>
        <dbReference type="EMBL" id="PAB59554.1"/>
    </source>
</evidence>
<dbReference type="InterPro" id="IPR036837">
    <property type="entry name" value="Cation_efflux_CTD_sf"/>
</dbReference>
<feature type="transmembrane region" description="Helical" evidence="7">
    <location>
        <begin position="160"/>
        <end position="177"/>
    </location>
</feature>
<reference evidence="10 11" key="1">
    <citation type="submission" date="2017-06" db="EMBL/GenBank/DDBJ databases">
        <title>Draft genome sequence of anaerobic fermentative bacterium Anaeromicrobium sediminis DY2726D isolated from West Pacific Ocean sediments.</title>
        <authorList>
            <person name="Zeng X."/>
        </authorList>
    </citation>
    <scope>NUCLEOTIDE SEQUENCE [LARGE SCALE GENOMIC DNA]</scope>
    <source>
        <strain evidence="10 11">DY2726D</strain>
    </source>
</reference>
<dbReference type="Gene3D" id="3.30.70.1350">
    <property type="entry name" value="Cation efflux protein, cytoplasmic domain"/>
    <property type="match status" value="1"/>
</dbReference>
<dbReference type="OrthoDB" id="9806522at2"/>
<dbReference type="Pfam" id="PF01545">
    <property type="entry name" value="Cation_efflux"/>
    <property type="match status" value="1"/>
</dbReference>
<dbReference type="RefSeq" id="WP_095133540.1">
    <property type="nucleotide sequence ID" value="NZ_NIBG01000007.1"/>
</dbReference>
<keyword evidence="5 7" id="KW-1133">Transmembrane helix</keyword>
<dbReference type="SUPFAM" id="SSF160240">
    <property type="entry name" value="Cation efflux protein cytoplasmic domain-like"/>
    <property type="match status" value="1"/>
</dbReference>
<feature type="transmembrane region" description="Helical" evidence="7">
    <location>
        <begin position="14"/>
        <end position="35"/>
    </location>
</feature>
<evidence type="ECO:0000313" key="11">
    <source>
        <dbReference type="Proteomes" id="UP000216024"/>
    </source>
</evidence>
<dbReference type="PANTHER" id="PTHR43840:SF15">
    <property type="entry name" value="MITOCHONDRIAL METAL TRANSPORTER 1-RELATED"/>
    <property type="match status" value="1"/>
</dbReference>
<accession>A0A267MIZ0</accession>
<dbReference type="EMBL" id="NIBG01000007">
    <property type="protein sequence ID" value="PAB59554.1"/>
    <property type="molecule type" value="Genomic_DNA"/>
</dbReference>
<evidence type="ECO:0000256" key="4">
    <source>
        <dbReference type="ARBA" id="ARBA00022692"/>
    </source>
</evidence>
<name>A0A267MIZ0_9FIRM</name>
<dbReference type="SUPFAM" id="SSF161111">
    <property type="entry name" value="Cation efflux protein transmembrane domain-like"/>
    <property type="match status" value="1"/>
</dbReference>
<comment type="subcellular location">
    <subcellularLocation>
        <location evidence="1">Membrane</location>
        <topology evidence="1">Multi-pass membrane protein</topology>
    </subcellularLocation>
</comment>
<dbReference type="GO" id="GO:0016020">
    <property type="term" value="C:membrane"/>
    <property type="evidence" value="ECO:0007669"/>
    <property type="project" value="UniProtKB-SubCell"/>
</dbReference>
<gene>
    <name evidence="10" type="ORF">CCE28_10090</name>
</gene>
<feature type="transmembrane region" description="Helical" evidence="7">
    <location>
        <begin position="183"/>
        <end position="201"/>
    </location>
</feature>
<feature type="domain" description="Cation efflux protein transmembrane" evidence="8">
    <location>
        <begin position="16"/>
        <end position="208"/>
    </location>
</feature>
<keyword evidence="3" id="KW-0813">Transport</keyword>
<dbReference type="FunFam" id="1.20.1510.10:FF:000006">
    <property type="entry name" value="Divalent cation efflux transporter"/>
    <property type="match status" value="1"/>
</dbReference>
<evidence type="ECO:0000259" key="8">
    <source>
        <dbReference type="Pfam" id="PF01545"/>
    </source>
</evidence>
<keyword evidence="11" id="KW-1185">Reference proteome</keyword>
<dbReference type="InterPro" id="IPR058533">
    <property type="entry name" value="Cation_efflux_TM"/>
</dbReference>
<dbReference type="Proteomes" id="UP000216024">
    <property type="component" value="Unassembled WGS sequence"/>
</dbReference>
<feature type="transmembrane region" description="Helical" evidence="7">
    <location>
        <begin position="116"/>
        <end position="134"/>
    </location>
</feature>
<comment type="similarity">
    <text evidence="2">Belongs to the cation diffusion facilitator (CDF) transporter (TC 2.A.4) family.</text>
</comment>